<dbReference type="eggNOG" id="COG1611">
    <property type="taxonomic scope" value="Bacteria"/>
</dbReference>
<dbReference type="InterPro" id="IPR005269">
    <property type="entry name" value="LOG"/>
</dbReference>
<evidence type="ECO:0000256" key="1">
    <source>
        <dbReference type="ARBA" id="ARBA00000274"/>
    </source>
</evidence>
<dbReference type="STRING" id="91604.ID47_09125"/>
<dbReference type="SUPFAM" id="SSF102405">
    <property type="entry name" value="MCP/YpsA-like"/>
    <property type="match status" value="1"/>
</dbReference>
<accession>A0A077B1P0</accession>
<reference evidence="4 5" key="1">
    <citation type="submission" date="2014-07" db="EMBL/GenBank/DDBJ databases">
        <title>Comparative genomic insights into amoeba endosymbionts belonging to the families of Holosporaceae and Candidatus Midichloriaceae within Rickettsiales.</title>
        <authorList>
            <person name="Wang Z."/>
            <person name="Wu M."/>
        </authorList>
    </citation>
    <scope>NUCLEOTIDE SEQUENCE [LARGE SCALE GENOMIC DNA]</scope>
    <source>
        <strain evidence="4">PRA3</strain>
    </source>
</reference>
<keyword evidence="3" id="KW-0378">Hydrolase</keyword>
<evidence type="ECO:0000313" key="4">
    <source>
        <dbReference type="EMBL" id="AIK96860.1"/>
    </source>
</evidence>
<keyword evidence="5" id="KW-1185">Reference proteome</keyword>
<comment type="catalytic activity">
    <reaction evidence="1">
        <text>AMP + H2O = D-ribose 5-phosphate + adenine</text>
        <dbReference type="Rhea" id="RHEA:20129"/>
        <dbReference type="ChEBI" id="CHEBI:15377"/>
        <dbReference type="ChEBI" id="CHEBI:16708"/>
        <dbReference type="ChEBI" id="CHEBI:78346"/>
        <dbReference type="ChEBI" id="CHEBI:456215"/>
        <dbReference type="EC" id="3.2.2.4"/>
    </reaction>
</comment>
<gene>
    <name evidence="4" type="ORF">ID47_09125</name>
</gene>
<dbReference type="Proteomes" id="UP000028926">
    <property type="component" value="Chromosome"/>
</dbReference>
<evidence type="ECO:0000313" key="5">
    <source>
        <dbReference type="Proteomes" id="UP000028926"/>
    </source>
</evidence>
<dbReference type="InterPro" id="IPR031100">
    <property type="entry name" value="LOG_fam"/>
</dbReference>
<dbReference type="NCBIfam" id="TIGR00730">
    <property type="entry name" value="Rossman fold protein, TIGR00730 family"/>
    <property type="match status" value="1"/>
</dbReference>
<evidence type="ECO:0000256" key="2">
    <source>
        <dbReference type="ARBA" id="ARBA00006763"/>
    </source>
</evidence>
<organism evidence="4 5">
    <name type="scientific">Candidatus Odyssella acanthamoebae</name>
    <dbReference type="NCBI Taxonomy" id="91604"/>
    <lineage>
        <taxon>Bacteria</taxon>
        <taxon>Pseudomonadati</taxon>
        <taxon>Pseudomonadota</taxon>
        <taxon>Alphaproteobacteria</taxon>
        <taxon>Holosporales</taxon>
        <taxon>Candidatus Paracaedibacteraceae</taxon>
        <taxon>Candidatus Odyssella</taxon>
    </lineage>
</organism>
<dbReference type="PANTHER" id="PTHR31223:SF70">
    <property type="entry name" value="LOG FAMILY PROTEIN YJL055W"/>
    <property type="match status" value="1"/>
</dbReference>
<dbReference type="KEGG" id="paca:ID47_09125"/>
<dbReference type="HOGENOM" id="CLU_058336_4_2_5"/>
<proteinExistence type="inferred from homology"/>
<dbReference type="AlphaFoldDB" id="A0A077B1P0"/>
<dbReference type="PANTHER" id="PTHR31223">
    <property type="entry name" value="LOG FAMILY PROTEIN YJL055W"/>
    <property type="match status" value="1"/>
</dbReference>
<dbReference type="OrthoDB" id="9801098at2"/>
<protein>
    <recommendedName>
        <fullName evidence="3">Cytokinin riboside 5'-monophosphate phosphoribohydrolase</fullName>
        <ecNumber evidence="3">3.2.2.n1</ecNumber>
    </recommendedName>
</protein>
<evidence type="ECO:0000256" key="3">
    <source>
        <dbReference type="RuleBase" id="RU363015"/>
    </source>
</evidence>
<dbReference type="Pfam" id="PF03641">
    <property type="entry name" value="Lysine_decarbox"/>
    <property type="match status" value="1"/>
</dbReference>
<name>A0A077B1P0_9PROT</name>
<dbReference type="RefSeq" id="WP_038465620.1">
    <property type="nucleotide sequence ID" value="NZ_CP008941.1"/>
</dbReference>
<sequence length="194" mass="20984">MPALKTICVYCGASTRVDAVYRETAARTGELLARSGFNVVYGGGRLGLMGIVADNALANGAHVTGIIPTLLQDIEGAHPGLSEIEIVDTMHTRKRKMSELADAFIILPGGFGTLDELFEILTWRQLQMHDKPIVIINTNSYWNPLKLLISNIIEEKFATPAHATFAKFVASPDEAIGALTDLPEPELGFAGQHV</sequence>
<keyword evidence="3" id="KW-0203">Cytokinin biosynthesis</keyword>
<dbReference type="EC" id="3.2.2.n1" evidence="3"/>
<dbReference type="GO" id="GO:0005829">
    <property type="term" value="C:cytosol"/>
    <property type="evidence" value="ECO:0007669"/>
    <property type="project" value="TreeGrafter"/>
</dbReference>
<comment type="similarity">
    <text evidence="2 3">Belongs to the LOG family.</text>
</comment>
<dbReference type="Gene3D" id="3.40.50.450">
    <property type="match status" value="1"/>
</dbReference>
<dbReference type="GO" id="GO:0009691">
    <property type="term" value="P:cytokinin biosynthetic process"/>
    <property type="evidence" value="ECO:0007669"/>
    <property type="project" value="UniProtKB-UniRule"/>
</dbReference>
<dbReference type="GO" id="GO:0008714">
    <property type="term" value="F:AMP nucleosidase activity"/>
    <property type="evidence" value="ECO:0007669"/>
    <property type="project" value="UniProtKB-EC"/>
</dbReference>
<dbReference type="EMBL" id="CP008941">
    <property type="protein sequence ID" value="AIK96860.1"/>
    <property type="molecule type" value="Genomic_DNA"/>
</dbReference>